<feature type="transmembrane region" description="Helical" evidence="1">
    <location>
        <begin position="166"/>
        <end position="185"/>
    </location>
</feature>
<proteinExistence type="predicted"/>
<name>A0ABN1GX11_9CAUL</name>
<evidence type="ECO:0000256" key="1">
    <source>
        <dbReference type="SAM" id="Phobius"/>
    </source>
</evidence>
<feature type="transmembrane region" description="Helical" evidence="1">
    <location>
        <begin position="258"/>
        <end position="280"/>
    </location>
</feature>
<comment type="caution">
    <text evidence="2">The sequence shown here is derived from an EMBL/GenBank/DDBJ whole genome shotgun (WGS) entry which is preliminary data.</text>
</comment>
<dbReference type="PANTHER" id="PTHR37305:SF1">
    <property type="entry name" value="MEMBRANE PROTEIN"/>
    <property type="match status" value="1"/>
</dbReference>
<accession>A0ABN1GX11</accession>
<feature type="transmembrane region" description="Helical" evidence="1">
    <location>
        <begin position="70"/>
        <end position="95"/>
    </location>
</feature>
<evidence type="ECO:0000313" key="3">
    <source>
        <dbReference type="Proteomes" id="UP001501352"/>
    </source>
</evidence>
<feature type="transmembrane region" description="Helical" evidence="1">
    <location>
        <begin position="192"/>
        <end position="210"/>
    </location>
</feature>
<keyword evidence="1" id="KW-1133">Transmembrane helix</keyword>
<feature type="transmembrane region" description="Helical" evidence="1">
    <location>
        <begin position="116"/>
        <end position="146"/>
    </location>
</feature>
<dbReference type="EMBL" id="BAAAGA010000004">
    <property type="protein sequence ID" value="GAA0622197.1"/>
    <property type="molecule type" value="Genomic_DNA"/>
</dbReference>
<organism evidence="2 3">
    <name type="scientific">Brevundimonas kwangchunensis</name>
    <dbReference type="NCBI Taxonomy" id="322163"/>
    <lineage>
        <taxon>Bacteria</taxon>
        <taxon>Pseudomonadati</taxon>
        <taxon>Pseudomonadota</taxon>
        <taxon>Alphaproteobacteria</taxon>
        <taxon>Caulobacterales</taxon>
        <taxon>Caulobacteraceae</taxon>
        <taxon>Brevundimonas</taxon>
    </lineage>
</organism>
<keyword evidence="1" id="KW-0472">Membrane</keyword>
<reference evidence="2 3" key="1">
    <citation type="journal article" date="2019" name="Int. J. Syst. Evol. Microbiol.">
        <title>The Global Catalogue of Microorganisms (GCM) 10K type strain sequencing project: providing services to taxonomists for standard genome sequencing and annotation.</title>
        <authorList>
            <consortium name="The Broad Institute Genomics Platform"/>
            <consortium name="The Broad Institute Genome Sequencing Center for Infectious Disease"/>
            <person name="Wu L."/>
            <person name="Ma J."/>
        </authorList>
    </citation>
    <scope>NUCLEOTIDE SEQUENCE [LARGE SCALE GENOMIC DNA]</scope>
    <source>
        <strain evidence="2 3">JCM 12928</strain>
    </source>
</reference>
<protein>
    <submittedName>
        <fullName evidence="2">ABC transporter permease</fullName>
    </submittedName>
</protein>
<evidence type="ECO:0000313" key="2">
    <source>
        <dbReference type="EMBL" id="GAA0622197.1"/>
    </source>
</evidence>
<sequence>MLADAIRAEGYRLLRNRMTVFWSVLFTPLLFAVGGALFHVLTKGRGDEMAAEANLQLPAPTEALNLADALLFGASGAANGVLLVLMLVTAATVYAGDYRWESWRLITARNSRVNLLLGKVGVMKLTALAATFAMVIAAFVFFLAQALVYERGITFNLTGEMAGDSALVWLLSYIRIVQYGLIALLTAVMTRSLLAALFVPWAVGFVQSLLGSPPVLGLLKLEPGDWPAQLMLPGLAYDTLKNAISPGLANAMAQADSIWPSIIGLAIWIIVPLGLALLLFKRQDLSKE</sequence>
<gene>
    <name evidence="2" type="ORF">GCM10009422_17690</name>
</gene>
<dbReference type="PANTHER" id="PTHR37305">
    <property type="entry name" value="INTEGRAL MEMBRANE PROTEIN-RELATED"/>
    <property type="match status" value="1"/>
</dbReference>
<dbReference type="Proteomes" id="UP001501352">
    <property type="component" value="Unassembled WGS sequence"/>
</dbReference>
<keyword evidence="1" id="KW-0812">Transmembrane</keyword>
<dbReference type="RefSeq" id="WP_343792832.1">
    <property type="nucleotide sequence ID" value="NZ_BAAAGA010000004.1"/>
</dbReference>
<feature type="transmembrane region" description="Helical" evidence="1">
    <location>
        <begin position="20"/>
        <end position="41"/>
    </location>
</feature>
<keyword evidence="3" id="KW-1185">Reference proteome</keyword>